<evidence type="ECO:0008006" key="5">
    <source>
        <dbReference type="Google" id="ProtNLM"/>
    </source>
</evidence>
<dbReference type="PANTHER" id="PTHR35708:SF2">
    <property type="entry name" value="PROTEIN, PUTATIVE-RELATED"/>
    <property type="match status" value="1"/>
</dbReference>
<keyword evidence="4" id="KW-1185">Reference proteome</keyword>
<feature type="compositionally biased region" description="Basic and acidic residues" evidence="1">
    <location>
        <begin position="99"/>
        <end position="108"/>
    </location>
</feature>
<keyword evidence="2" id="KW-1133">Transmembrane helix</keyword>
<keyword evidence="2" id="KW-0812">Transmembrane</keyword>
<evidence type="ECO:0000256" key="1">
    <source>
        <dbReference type="SAM" id="MobiDB-lite"/>
    </source>
</evidence>
<dbReference type="Proteomes" id="UP000289340">
    <property type="component" value="Chromosome 14"/>
</dbReference>
<reference evidence="3 4" key="1">
    <citation type="submission" date="2018-09" db="EMBL/GenBank/DDBJ databases">
        <title>A high-quality reference genome of wild soybean provides a powerful tool to mine soybean genomes.</title>
        <authorList>
            <person name="Xie M."/>
            <person name="Chung C.Y.L."/>
            <person name="Li M.-W."/>
            <person name="Wong F.-L."/>
            <person name="Chan T.-F."/>
            <person name="Lam H.-M."/>
        </authorList>
    </citation>
    <scope>NUCLEOTIDE SEQUENCE [LARGE SCALE GENOMIC DNA]</scope>
    <source>
        <strain evidence="4">cv. W05</strain>
        <tissue evidence="3">Hypocotyl of etiolated seedlings</tissue>
    </source>
</reference>
<dbReference type="EMBL" id="QZWG01000014">
    <property type="protein sequence ID" value="RZB66922.1"/>
    <property type="molecule type" value="Genomic_DNA"/>
</dbReference>
<dbReference type="Gramene" id="XM_028344070.1">
    <property type="protein sequence ID" value="XP_028199871.1"/>
    <property type="gene ID" value="LOC114384397"/>
</dbReference>
<name>A0A445H029_GLYSO</name>
<accession>A0A445H029</accession>
<feature type="region of interest" description="Disordered" evidence="1">
    <location>
        <begin position="131"/>
        <end position="168"/>
    </location>
</feature>
<evidence type="ECO:0000256" key="2">
    <source>
        <dbReference type="SAM" id="Phobius"/>
    </source>
</evidence>
<keyword evidence="2" id="KW-0472">Membrane</keyword>
<feature type="region of interest" description="Disordered" evidence="1">
    <location>
        <begin position="93"/>
        <end position="118"/>
    </location>
</feature>
<protein>
    <recommendedName>
        <fullName evidence="5">Transmembrane protein</fullName>
    </recommendedName>
</protein>
<proteinExistence type="predicted"/>
<dbReference type="PANTHER" id="PTHR35708">
    <property type="entry name" value="GB|AAD25831.1"/>
    <property type="match status" value="1"/>
</dbReference>
<gene>
    <name evidence="3" type="ORF">D0Y65_037369</name>
</gene>
<evidence type="ECO:0000313" key="4">
    <source>
        <dbReference type="Proteomes" id="UP000289340"/>
    </source>
</evidence>
<feature type="transmembrane region" description="Helical" evidence="2">
    <location>
        <begin position="12"/>
        <end position="39"/>
    </location>
</feature>
<feature type="compositionally biased region" description="Low complexity" evidence="1">
    <location>
        <begin position="136"/>
        <end position="156"/>
    </location>
</feature>
<comment type="caution">
    <text evidence="3">The sequence shown here is derived from an EMBL/GenBank/DDBJ whole genome shotgun (WGS) entry which is preliminary data.</text>
</comment>
<organism evidence="3 4">
    <name type="scientific">Glycine soja</name>
    <name type="common">Wild soybean</name>
    <dbReference type="NCBI Taxonomy" id="3848"/>
    <lineage>
        <taxon>Eukaryota</taxon>
        <taxon>Viridiplantae</taxon>
        <taxon>Streptophyta</taxon>
        <taxon>Embryophyta</taxon>
        <taxon>Tracheophyta</taxon>
        <taxon>Spermatophyta</taxon>
        <taxon>Magnoliopsida</taxon>
        <taxon>eudicotyledons</taxon>
        <taxon>Gunneridae</taxon>
        <taxon>Pentapetalae</taxon>
        <taxon>rosids</taxon>
        <taxon>fabids</taxon>
        <taxon>Fabales</taxon>
        <taxon>Fabaceae</taxon>
        <taxon>Papilionoideae</taxon>
        <taxon>50 kb inversion clade</taxon>
        <taxon>NPAAA clade</taxon>
        <taxon>indigoferoid/millettioid clade</taxon>
        <taxon>Phaseoleae</taxon>
        <taxon>Glycine</taxon>
        <taxon>Glycine subgen. Soja</taxon>
    </lineage>
</organism>
<feature type="transmembrane region" description="Helical" evidence="2">
    <location>
        <begin position="45"/>
        <end position="65"/>
    </location>
</feature>
<sequence>MIMVKVTKQQICHNLCCYFASFLPIILVLVLLFSISFFFSVSESFPSLLTLLIALLSTLFLVTLAKKKGSLHENLVQDNQQNLELQPSLGDVTVQQNETSERQAEAHSESSFPLDCESSNIMDTSFELSARKYEQQADPQSDSSLPSDSESTASSTMDEESIEIHRNRNQNLDISDSLVFDYDVDGEEDGLIEIKLPNNHFPEFLPESIFKQQGLTELLAEINEMNEDENLIEIDISKGSTKHQDLRLEKELVCRVDHWVLSD</sequence>
<evidence type="ECO:0000313" key="3">
    <source>
        <dbReference type="EMBL" id="RZB66922.1"/>
    </source>
</evidence>
<dbReference type="AlphaFoldDB" id="A0A445H029"/>